<gene>
    <name evidence="1" type="ORF">EVAR_27958_1</name>
</gene>
<comment type="caution">
    <text evidence="1">The sequence shown here is derived from an EMBL/GenBank/DDBJ whole genome shotgun (WGS) entry which is preliminary data.</text>
</comment>
<evidence type="ECO:0000313" key="2">
    <source>
        <dbReference type="Proteomes" id="UP000299102"/>
    </source>
</evidence>
<keyword evidence="2" id="KW-1185">Reference proteome</keyword>
<reference evidence="1 2" key="1">
    <citation type="journal article" date="2019" name="Commun. Biol.">
        <title>The bagworm genome reveals a unique fibroin gene that provides high tensile strength.</title>
        <authorList>
            <person name="Kono N."/>
            <person name="Nakamura H."/>
            <person name="Ohtoshi R."/>
            <person name="Tomita M."/>
            <person name="Numata K."/>
            <person name="Arakawa K."/>
        </authorList>
    </citation>
    <scope>NUCLEOTIDE SEQUENCE [LARGE SCALE GENOMIC DNA]</scope>
</reference>
<proteinExistence type="predicted"/>
<accession>A0A4C1ZV11</accession>
<name>A0A4C1ZV11_EUMVA</name>
<dbReference type="EMBL" id="BGZK01002178">
    <property type="protein sequence ID" value="GBP91528.1"/>
    <property type="molecule type" value="Genomic_DNA"/>
</dbReference>
<protein>
    <submittedName>
        <fullName evidence="1">Uncharacterized protein</fullName>
    </submittedName>
</protein>
<evidence type="ECO:0000313" key="1">
    <source>
        <dbReference type="EMBL" id="GBP91528.1"/>
    </source>
</evidence>
<sequence>MTDMTAYIGLKETSASTTATALFDLALPLWSLPIVRARRRQDLLPKRRGNIAWTKSRAFWSEADTLTTAPSPFLPSPHRFGGYNEE</sequence>
<dbReference type="AlphaFoldDB" id="A0A4C1ZV11"/>
<organism evidence="1 2">
    <name type="scientific">Eumeta variegata</name>
    <name type="common">Bagworm moth</name>
    <name type="synonym">Eumeta japonica</name>
    <dbReference type="NCBI Taxonomy" id="151549"/>
    <lineage>
        <taxon>Eukaryota</taxon>
        <taxon>Metazoa</taxon>
        <taxon>Ecdysozoa</taxon>
        <taxon>Arthropoda</taxon>
        <taxon>Hexapoda</taxon>
        <taxon>Insecta</taxon>
        <taxon>Pterygota</taxon>
        <taxon>Neoptera</taxon>
        <taxon>Endopterygota</taxon>
        <taxon>Lepidoptera</taxon>
        <taxon>Glossata</taxon>
        <taxon>Ditrysia</taxon>
        <taxon>Tineoidea</taxon>
        <taxon>Psychidae</taxon>
        <taxon>Oiketicinae</taxon>
        <taxon>Eumeta</taxon>
    </lineage>
</organism>
<dbReference type="Proteomes" id="UP000299102">
    <property type="component" value="Unassembled WGS sequence"/>
</dbReference>